<comment type="catalytic activity">
    <reaction evidence="9">
        <text>(1S,2R)-1-C-(indol-3-yl)glycerol 3-phosphate + L-serine = D-glyceraldehyde 3-phosphate + L-tryptophan + H2O</text>
        <dbReference type="Rhea" id="RHEA:10532"/>
        <dbReference type="ChEBI" id="CHEBI:15377"/>
        <dbReference type="ChEBI" id="CHEBI:33384"/>
        <dbReference type="ChEBI" id="CHEBI:57912"/>
        <dbReference type="ChEBI" id="CHEBI:58866"/>
        <dbReference type="ChEBI" id="CHEBI:59776"/>
        <dbReference type="EC" id="4.2.1.20"/>
    </reaction>
</comment>
<evidence type="ECO:0000256" key="3">
    <source>
        <dbReference type="ARBA" id="ARBA00011270"/>
    </source>
</evidence>
<gene>
    <name evidence="10" type="ORF">M2325_001018</name>
</gene>
<keyword evidence="8 10" id="KW-0456">Lyase</keyword>
<sequence>MESIQITKKESEKPELKSKEVCEYYYSYVLGYPNIKESAKLLNNLINSETGEKNVNFVLKIPFSDPGAETDAEKYLCEEALKNGFEVKKMFDELKNIDFSNKNKTVLYTYYNIAYVKGLDNFIKTIKEMGFTHIHIPDIPYKESEELLNICEKYGLKPILAISPNLDESKIKIINDKVKSIDGMLLLNLTTGNMMDIFNTEIMASHMKNISNIYDCETIVNCMFESELVDKSHEYFEGTLVSDNLAILLKEYGSEEKIELKIMDYLLKK</sequence>
<dbReference type="EMBL" id="JANUCQ010000002">
    <property type="protein sequence ID" value="MCS3922333.1"/>
    <property type="molecule type" value="Genomic_DNA"/>
</dbReference>
<dbReference type="PANTHER" id="PTHR43406:SF1">
    <property type="entry name" value="TRYPTOPHAN SYNTHASE ALPHA CHAIN, CHLOROPLASTIC"/>
    <property type="match status" value="1"/>
</dbReference>
<evidence type="ECO:0000256" key="2">
    <source>
        <dbReference type="ARBA" id="ARBA00004733"/>
    </source>
</evidence>
<evidence type="ECO:0000313" key="10">
    <source>
        <dbReference type="EMBL" id="MCS3922333.1"/>
    </source>
</evidence>
<evidence type="ECO:0000256" key="7">
    <source>
        <dbReference type="ARBA" id="ARBA00023141"/>
    </source>
</evidence>
<dbReference type="Proteomes" id="UP001140258">
    <property type="component" value="Unassembled WGS sequence"/>
</dbReference>
<dbReference type="Gene3D" id="3.20.20.70">
    <property type="entry name" value="Aldolase class I"/>
    <property type="match status" value="1"/>
</dbReference>
<keyword evidence="6" id="KW-0822">Tryptophan biosynthesis</keyword>
<dbReference type="InterPro" id="IPR002028">
    <property type="entry name" value="Trp_synthase_suA"/>
</dbReference>
<name>A0ABT2EZ36_METVO</name>
<organism evidence="10 11">
    <name type="scientific">Methanococcus voltae PS</name>
    <dbReference type="NCBI Taxonomy" id="523842"/>
    <lineage>
        <taxon>Archaea</taxon>
        <taxon>Methanobacteriati</taxon>
        <taxon>Methanobacteriota</taxon>
        <taxon>Methanomada group</taxon>
        <taxon>Methanococci</taxon>
        <taxon>Methanococcales</taxon>
        <taxon>Methanococcaceae</taxon>
        <taxon>Methanococcus</taxon>
    </lineage>
</organism>
<dbReference type="RefSeq" id="WP_259051723.1">
    <property type="nucleotide sequence ID" value="NZ_JANUCQ010000002.1"/>
</dbReference>
<evidence type="ECO:0000256" key="4">
    <source>
        <dbReference type="ARBA" id="ARBA00012043"/>
    </source>
</evidence>
<protein>
    <recommendedName>
        <fullName evidence="4">tryptophan synthase</fullName>
        <ecNumber evidence="4">4.2.1.20</ecNumber>
    </recommendedName>
</protein>
<dbReference type="PANTHER" id="PTHR43406">
    <property type="entry name" value="TRYPTOPHAN SYNTHASE, ALPHA CHAIN"/>
    <property type="match status" value="1"/>
</dbReference>
<comment type="subunit">
    <text evidence="3">Tetramer of two alpha and two beta chains.</text>
</comment>
<accession>A0ABT2EZ36</accession>
<dbReference type="Pfam" id="PF00290">
    <property type="entry name" value="Trp_syntA"/>
    <property type="match status" value="1"/>
</dbReference>
<evidence type="ECO:0000313" key="11">
    <source>
        <dbReference type="Proteomes" id="UP001140258"/>
    </source>
</evidence>
<keyword evidence="11" id="KW-1185">Reference proteome</keyword>
<dbReference type="SUPFAM" id="SSF51366">
    <property type="entry name" value="Ribulose-phoshate binding barrel"/>
    <property type="match status" value="1"/>
</dbReference>
<dbReference type="GO" id="GO:0004834">
    <property type="term" value="F:tryptophan synthase activity"/>
    <property type="evidence" value="ECO:0007669"/>
    <property type="project" value="UniProtKB-EC"/>
</dbReference>
<evidence type="ECO:0000256" key="9">
    <source>
        <dbReference type="ARBA" id="ARBA00049047"/>
    </source>
</evidence>
<keyword evidence="7" id="KW-0057">Aromatic amino acid biosynthesis</keyword>
<evidence type="ECO:0000256" key="6">
    <source>
        <dbReference type="ARBA" id="ARBA00022822"/>
    </source>
</evidence>
<dbReference type="EC" id="4.2.1.20" evidence="4"/>
<comment type="caution">
    <text evidence="10">The sequence shown here is derived from an EMBL/GenBank/DDBJ whole genome shotgun (WGS) entry which is preliminary data.</text>
</comment>
<comment type="function">
    <text evidence="1">The alpha subunit is responsible for the aldol cleavage of indoleglycerol phosphate to indole and glyceraldehyde 3-phosphate.</text>
</comment>
<evidence type="ECO:0000256" key="1">
    <source>
        <dbReference type="ARBA" id="ARBA00003365"/>
    </source>
</evidence>
<reference evidence="10" key="1">
    <citation type="submission" date="2022-08" db="EMBL/GenBank/DDBJ databases">
        <title>Genomic Encyclopedia of Type Strains, Phase V (KMG-V): Genome sequencing to study the core and pangenomes of soil and plant-associated prokaryotes.</title>
        <authorList>
            <person name="Whitman W."/>
        </authorList>
    </citation>
    <scope>NUCLEOTIDE SEQUENCE</scope>
    <source>
        <strain evidence="10">PS</strain>
    </source>
</reference>
<comment type="pathway">
    <text evidence="2">Amino-acid biosynthesis; L-tryptophan biosynthesis; L-tryptophan from chorismate: step 5/5.</text>
</comment>
<evidence type="ECO:0000256" key="8">
    <source>
        <dbReference type="ARBA" id="ARBA00023239"/>
    </source>
</evidence>
<proteinExistence type="predicted"/>
<keyword evidence="5" id="KW-0028">Amino-acid biosynthesis</keyword>
<evidence type="ECO:0000256" key="5">
    <source>
        <dbReference type="ARBA" id="ARBA00022605"/>
    </source>
</evidence>
<dbReference type="InterPro" id="IPR011060">
    <property type="entry name" value="RibuloseP-bd_barrel"/>
</dbReference>
<dbReference type="InterPro" id="IPR013785">
    <property type="entry name" value="Aldolase_TIM"/>
</dbReference>